<dbReference type="SMART" id="SM01126">
    <property type="entry name" value="DDE_Tnp_IS1595"/>
    <property type="match status" value="1"/>
</dbReference>
<dbReference type="PANTHER" id="PTHR47163:SF2">
    <property type="entry name" value="SI:DKEY-17M8.2"/>
    <property type="match status" value="1"/>
</dbReference>
<dbReference type="InterPro" id="IPR053164">
    <property type="entry name" value="IS1016-like_transposase"/>
</dbReference>
<protein>
    <recommendedName>
        <fullName evidence="1">ISXO2-like transposase domain-containing protein</fullName>
    </recommendedName>
</protein>
<gene>
    <name evidence="2" type="ORF">S01H4_05141</name>
</gene>
<comment type="caution">
    <text evidence="2">The sequence shown here is derived from an EMBL/GenBank/DDBJ whole genome shotgun (WGS) entry which is preliminary data.</text>
</comment>
<organism evidence="2">
    <name type="scientific">marine sediment metagenome</name>
    <dbReference type="NCBI Taxonomy" id="412755"/>
    <lineage>
        <taxon>unclassified sequences</taxon>
        <taxon>metagenomes</taxon>
        <taxon>ecological metagenomes</taxon>
    </lineage>
</organism>
<dbReference type="NCBIfam" id="NF033547">
    <property type="entry name" value="transpos_IS1595"/>
    <property type="match status" value="1"/>
</dbReference>
<reference evidence="2" key="1">
    <citation type="journal article" date="2014" name="Front. Microbiol.">
        <title>High frequency of phylogenetically diverse reductive dehalogenase-homologous genes in deep subseafloor sedimentary metagenomes.</title>
        <authorList>
            <person name="Kawai M."/>
            <person name="Futagami T."/>
            <person name="Toyoda A."/>
            <person name="Takaki Y."/>
            <person name="Nishi S."/>
            <person name="Hori S."/>
            <person name="Arai W."/>
            <person name="Tsubouchi T."/>
            <person name="Morono Y."/>
            <person name="Uchiyama I."/>
            <person name="Ito T."/>
            <person name="Fujiyama A."/>
            <person name="Inagaki F."/>
            <person name="Takami H."/>
        </authorList>
    </citation>
    <scope>NUCLEOTIDE SEQUENCE</scope>
    <source>
        <strain evidence="2">Expedition CK06-06</strain>
    </source>
</reference>
<proteinExistence type="predicted"/>
<sequence length="205" mass="23471">MFLFSTSKNCVSAKELERQLGITYKTAWRISKQIRLLFKQGKNLLSNTVEIDETYIGGKHKGKRGRGSENKTPIIGLAERSGEIRVKVTADIKSSTIHSILRESVNIGINIMSDEYHVYSGLAVAGFNHNTVNHGQKNWVKNNEIHTNTIEGFWSQFKRSLNGTYHSVSPKYLQNYLNEFVFRYNLREYPNPIFSKVLCLAVKRV</sequence>
<dbReference type="PANTHER" id="PTHR47163">
    <property type="entry name" value="DDE_TNP_IS1595 DOMAIN-CONTAINING PROTEIN"/>
    <property type="match status" value="1"/>
</dbReference>
<evidence type="ECO:0000313" key="2">
    <source>
        <dbReference type="EMBL" id="GAG69321.1"/>
    </source>
</evidence>
<name>X1BBF6_9ZZZZ</name>
<feature type="domain" description="ISXO2-like transposase" evidence="1">
    <location>
        <begin position="44"/>
        <end position="185"/>
    </location>
</feature>
<dbReference type="Pfam" id="PF12762">
    <property type="entry name" value="DDE_Tnp_IS1595"/>
    <property type="match status" value="1"/>
</dbReference>
<dbReference type="InterPro" id="IPR024445">
    <property type="entry name" value="Tnp_ISXO2-like"/>
</dbReference>
<evidence type="ECO:0000259" key="1">
    <source>
        <dbReference type="SMART" id="SM01126"/>
    </source>
</evidence>
<accession>X1BBF6</accession>
<dbReference type="AlphaFoldDB" id="X1BBF6"/>
<dbReference type="EMBL" id="BART01001462">
    <property type="protein sequence ID" value="GAG69321.1"/>
    <property type="molecule type" value="Genomic_DNA"/>
</dbReference>